<dbReference type="Proteomes" id="UP000037035">
    <property type="component" value="Unassembled WGS sequence"/>
</dbReference>
<keyword evidence="1" id="KW-0812">Transmembrane</keyword>
<sequence length="639" mass="75375">MLIITIFLFVFVIFCLDYCNKGVYWQCQINRSEIFRNSLIDAFRTNMYSSPQIFHGEDFSEFCHSLTGCLVSKCDMLGSHILRATCPCCSMMMIEVEIVKHQPECGCFVTTVSSQFRCTFLFHFVTSDFNSFQPFHTLAPGHSLILLFFCNIGIIFINLHGLHTPKQSKQLGLYEGTSPCIIKKSPMMFFTEASIEILPESTRTRNGRSTSEATAHYLLKKHSVRQLLIGLGGTRLLGFYICITMPKAHGRGIRRKCYHGQARICTIWMNNNYMDRELSLNWEWNAGHFKAELCTFIRVRVWYWAEWRKGMIRGGGKREEGGNKEVFEIQNRIYIMKKWCCLLAGKIKNLSPPLLVSCIYIPQRREMLWWICRSVFHLIIIDKSGLAWVSLFFLSFDFLSFLFFFLSFFFFCCFFLFIVVFAYLSSHRTGINIYNQPRECCKKTKTKTSRLKGHQILQSNHLSCHSNPGSYLDQRNKGQKAKPKLTLCVPAVLQLMKCHKFISEIIIQYLKILKKIQYYIYIYACFWILCSISKAETEYLKKILCEFSSCRIWVSRKLLKDKLRQESNKKYDHLFFNKWTKEKSKKQGQFIYFLNREAQAVRPWHFFPMLFYIDQVRHDQHDDCLVLTRIQNVKRERWI</sequence>
<feature type="transmembrane region" description="Helical" evidence="1">
    <location>
        <begin position="375"/>
        <end position="396"/>
    </location>
</feature>
<comment type="caution">
    <text evidence="3">The sequence shown here is derived from an EMBL/GenBank/DDBJ whole genome shotgun (WGS) entry which is preliminary data.</text>
</comment>
<organism evidence="3 4">
    <name type="scientific">Puccinia sorghi</name>
    <dbReference type="NCBI Taxonomy" id="27349"/>
    <lineage>
        <taxon>Eukaryota</taxon>
        <taxon>Fungi</taxon>
        <taxon>Dikarya</taxon>
        <taxon>Basidiomycota</taxon>
        <taxon>Pucciniomycotina</taxon>
        <taxon>Pucciniomycetes</taxon>
        <taxon>Pucciniales</taxon>
        <taxon>Pucciniaceae</taxon>
        <taxon>Puccinia</taxon>
    </lineage>
</organism>
<keyword evidence="2" id="KW-0732">Signal</keyword>
<evidence type="ECO:0000256" key="2">
    <source>
        <dbReference type="SAM" id="SignalP"/>
    </source>
</evidence>
<evidence type="ECO:0000256" key="1">
    <source>
        <dbReference type="SAM" id="Phobius"/>
    </source>
</evidence>
<protein>
    <submittedName>
        <fullName evidence="3">Putative signal peptide protein</fullName>
    </submittedName>
</protein>
<evidence type="ECO:0000313" key="4">
    <source>
        <dbReference type="Proteomes" id="UP000037035"/>
    </source>
</evidence>
<dbReference type="VEuPathDB" id="FungiDB:VP01_939g3"/>
<gene>
    <name evidence="3" type="ORF">VP01_939g3</name>
</gene>
<feature type="transmembrane region" description="Helical" evidence="1">
    <location>
        <begin position="139"/>
        <end position="159"/>
    </location>
</feature>
<feature type="signal peptide" evidence="2">
    <location>
        <begin position="1"/>
        <end position="22"/>
    </location>
</feature>
<reference evidence="3 4" key="1">
    <citation type="submission" date="2015-08" db="EMBL/GenBank/DDBJ databases">
        <title>Next Generation Sequencing and Analysis of the Genome of Puccinia sorghi L Schw, the Causal Agent of Maize Common Rust.</title>
        <authorList>
            <person name="Rochi L."/>
            <person name="Burguener G."/>
            <person name="Darino M."/>
            <person name="Turjanski A."/>
            <person name="Kreff E."/>
            <person name="Dieguez M.J."/>
            <person name="Sacco F."/>
        </authorList>
    </citation>
    <scope>NUCLEOTIDE SEQUENCE [LARGE SCALE GENOMIC DNA]</scope>
    <source>
        <strain evidence="3 4">RO10H11247</strain>
    </source>
</reference>
<evidence type="ECO:0000313" key="3">
    <source>
        <dbReference type="EMBL" id="KNZ44225.1"/>
    </source>
</evidence>
<keyword evidence="1" id="KW-1133">Transmembrane helix</keyword>
<name>A0A0L6U8V7_9BASI</name>
<feature type="chain" id="PRO_5005567798" evidence="2">
    <location>
        <begin position="23"/>
        <end position="639"/>
    </location>
</feature>
<accession>A0A0L6U8V7</accession>
<dbReference type="EMBL" id="LAVV01015048">
    <property type="protein sequence ID" value="KNZ44225.1"/>
    <property type="molecule type" value="Genomic_DNA"/>
</dbReference>
<proteinExistence type="predicted"/>
<dbReference type="AlphaFoldDB" id="A0A0L6U8V7"/>
<keyword evidence="4" id="KW-1185">Reference proteome</keyword>
<feature type="transmembrane region" description="Helical" evidence="1">
    <location>
        <begin position="402"/>
        <end position="424"/>
    </location>
</feature>
<keyword evidence="1" id="KW-0472">Membrane</keyword>